<dbReference type="PATRIC" id="fig|217031.4.peg.6181"/>
<dbReference type="InterPro" id="IPR051012">
    <property type="entry name" value="CellSynth/LPSAsmb/PSIAsmb"/>
</dbReference>
<dbReference type="AlphaFoldDB" id="A0A0Q9XTB5"/>
<evidence type="ECO:0000256" key="1">
    <source>
        <dbReference type="ARBA" id="ARBA00022737"/>
    </source>
</evidence>
<dbReference type="SUPFAM" id="SSF48452">
    <property type="entry name" value="TPR-like"/>
    <property type="match status" value="2"/>
</dbReference>
<dbReference type="PANTHER" id="PTHR45586:SF1">
    <property type="entry name" value="LIPOPOLYSACCHARIDE ASSEMBLY PROTEIN B"/>
    <property type="match status" value="1"/>
</dbReference>
<evidence type="ECO:0000313" key="4">
    <source>
        <dbReference type="EMBL" id="KRG11430.1"/>
    </source>
</evidence>
<evidence type="ECO:0000256" key="3">
    <source>
        <dbReference type="PROSITE-ProRule" id="PRU00339"/>
    </source>
</evidence>
<organism evidence="4 5">
    <name type="scientific">Lederbergia galactosidilytica</name>
    <dbReference type="NCBI Taxonomy" id="217031"/>
    <lineage>
        <taxon>Bacteria</taxon>
        <taxon>Bacillati</taxon>
        <taxon>Bacillota</taxon>
        <taxon>Bacilli</taxon>
        <taxon>Bacillales</taxon>
        <taxon>Bacillaceae</taxon>
        <taxon>Lederbergia</taxon>
    </lineage>
</organism>
<dbReference type="InterPro" id="IPR019734">
    <property type="entry name" value="TPR_rpt"/>
</dbReference>
<proteinExistence type="predicted"/>
<keyword evidence="2 3" id="KW-0802">TPR repeat</keyword>
<evidence type="ECO:0000256" key="2">
    <source>
        <dbReference type="ARBA" id="ARBA00022803"/>
    </source>
</evidence>
<accession>A0A0Q9XTB5</accession>
<sequence length="504" mass="59634">MFNNSKGKLDKAKIFSFIPTGEYYFNRGIKAYDRFDMKQAKKYLKRAFELEPLEPIIACQLAIVHTEMGEYEESNDLLKKVLTELDENLTECYYFLANNFAHLGMFTEAYKNAHLYLELDKVGEFAEEAKELLDLIGIEDEENFTELVKQDEMIDHLDKARSLLQEGSFSQAIEILEQTVQDYPELWPAYNNLALAYFYEGKTEQAFEIIQSVLEQSPGNLHALCNLAVFLYYEERIEELEELLQALDKVQPIHFEHRYKLGATFALAGKYHQAYYWLRHLQKYGYEGDYSYYYWLAKSAYFSGNYKIASDAWEKLIDLNSSLAQKEPWKVTEEAITHFENEDATIMRWLNSEHVENRLYGIFLVSVSTSKSKIYKQIEQMDLDQFTYFEKRYLTYILQSELKPEFSSYEEIKQGHEVAMVLFEKYQVQAWERRSLLLLWFRAFLKLIENQTVIKNPFAFAGAVEYIWLKTRHNKKTQLEIAEEYAISTSTLRKYVRILENELE</sequence>
<dbReference type="Proteomes" id="UP000053881">
    <property type="component" value="Unassembled WGS sequence"/>
</dbReference>
<dbReference type="Pfam" id="PF13432">
    <property type="entry name" value="TPR_16"/>
    <property type="match status" value="1"/>
</dbReference>
<dbReference type="SMART" id="SM00028">
    <property type="entry name" value="TPR"/>
    <property type="match status" value="6"/>
</dbReference>
<dbReference type="Gene3D" id="1.25.40.10">
    <property type="entry name" value="Tetratricopeptide repeat domain"/>
    <property type="match status" value="2"/>
</dbReference>
<name>A0A0Q9XTB5_9BACI</name>
<evidence type="ECO:0000313" key="5">
    <source>
        <dbReference type="Proteomes" id="UP000053881"/>
    </source>
</evidence>
<protein>
    <submittedName>
        <fullName evidence="4">Uncharacterized protein</fullName>
    </submittedName>
</protein>
<keyword evidence="1" id="KW-0677">Repeat</keyword>
<dbReference type="EMBL" id="LGPB01000126">
    <property type="protein sequence ID" value="KRG11430.1"/>
    <property type="molecule type" value="Genomic_DNA"/>
</dbReference>
<dbReference type="PROSITE" id="PS50005">
    <property type="entry name" value="TPR"/>
    <property type="match status" value="2"/>
</dbReference>
<feature type="repeat" description="TPR" evidence="3">
    <location>
        <begin position="21"/>
        <end position="54"/>
    </location>
</feature>
<gene>
    <name evidence="4" type="ORF">ACA29_18260</name>
</gene>
<reference evidence="4 5" key="1">
    <citation type="submission" date="2015-06" db="EMBL/GenBank/DDBJ databases">
        <title>Genome sequencing project of Bacillus galactosidilyticus PL133.</title>
        <authorList>
            <person name="Gaiero J."/>
            <person name="Nicol R."/>
            <person name="Habash M."/>
        </authorList>
    </citation>
    <scope>NUCLEOTIDE SEQUENCE [LARGE SCALE GENOMIC DNA]</scope>
    <source>
        <strain evidence="4 5">PL133</strain>
    </source>
</reference>
<comment type="caution">
    <text evidence="4">The sequence shown here is derived from an EMBL/GenBank/DDBJ whole genome shotgun (WGS) entry which is preliminary data.</text>
</comment>
<dbReference type="PANTHER" id="PTHR45586">
    <property type="entry name" value="TPR REPEAT-CONTAINING PROTEIN PA4667"/>
    <property type="match status" value="1"/>
</dbReference>
<dbReference type="InterPro" id="IPR011990">
    <property type="entry name" value="TPR-like_helical_dom_sf"/>
</dbReference>
<feature type="repeat" description="TPR" evidence="3">
    <location>
        <begin position="187"/>
        <end position="220"/>
    </location>
</feature>